<dbReference type="AlphaFoldDB" id="A0A452ZDT0"/>
<sequence length="87" mass="10122">MIGVLQDVQLITPSKVRVHVQNTCNIFSKSTCSEQTLAISSVRVHVQNKHLQYLLKEIVYSCRFSCMFRIWKHSEACSEHLHVQNTY</sequence>
<name>A0A452ZDT0_AEGTS</name>
<dbReference type="EnsemblPlants" id="AET1Gv20726900.13">
    <property type="protein sequence ID" value="AET1Gv20726900.13"/>
    <property type="gene ID" value="AET1Gv20726900"/>
</dbReference>
<organism evidence="1 2">
    <name type="scientific">Aegilops tauschii subsp. strangulata</name>
    <name type="common">Goatgrass</name>
    <dbReference type="NCBI Taxonomy" id="200361"/>
    <lineage>
        <taxon>Eukaryota</taxon>
        <taxon>Viridiplantae</taxon>
        <taxon>Streptophyta</taxon>
        <taxon>Embryophyta</taxon>
        <taxon>Tracheophyta</taxon>
        <taxon>Spermatophyta</taxon>
        <taxon>Magnoliopsida</taxon>
        <taxon>Liliopsida</taxon>
        <taxon>Poales</taxon>
        <taxon>Poaceae</taxon>
        <taxon>BOP clade</taxon>
        <taxon>Pooideae</taxon>
        <taxon>Triticodae</taxon>
        <taxon>Triticeae</taxon>
        <taxon>Triticinae</taxon>
        <taxon>Aegilops</taxon>
    </lineage>
</organism>
<proteinExistence type="predicted"/>
<reference evidence="2" key="1">
    <citation type="journal article" date="2014" name="Science">
        <title>Ancient hybridizations among the ancestral genomes of bread wheat.</title>
        <authorList>
            <consortium name="International Wheat Genome Sequencing Consortium,"/>
            <person name="Marcussen T."/>
            <person name="Sandve S.R."/>
            <person name="Heier L."/>
            <person name="Spannagl M."/>
            <person name="Pfeifer M."/>
            <person name="Jakobsen K.S."/>
            <person name="Wulff B.B."/>
            <person name="Steuernagel B."/>
            <person name="Mayer K.F."/>
            <person name="Olsen O.A."/>
        </authorList>
    </citation>
    <scope>NUCLEOTIDE SEQUENCE [LARGE SCALE GENOMIC DNA]</scope>
    <source>
        <strain evidence="2">cv. AL8/78</strain>
    </source>
</reference>
<accession>A0A452ZDT0</accession>
<reference evidence="2" key="2">
    <citation type="journal article" date="2017" name="Nat. Plants">
        <title>The Aegilops tauschii genome reveals multiple impacts of transposons.</title>
        <authorList>
            <person name="Zhao G."/>
            <person name="Zou C."/>
            <person name="Li K."/>
            <person name="Wang K."/>
            <person name="Li T."/>
            <person name="Gao L."/>
            <person name="Zhang X."/>
            <person name="Wang H."/>
            <person name="Yang Z."/>
            <person name="Liu X."/>
            <person name="Jiang W."/>
            <person name="Mao L."/>
            <person name="Kong X."/>
            <person name="Jiao Y."/>
            <person name="Jia J."/>
        </authorList>
    </citation>
    <scope>NUCLEOTIDE SEQUENCE [LARGE SCALE GENOMIC DNA]</scope>
    <source>
        <strain evidence="2">cv. AL8/78</strain>
    </source>
</reference>
<dbReference type="Proteomes" id="UP000015105">
    <property type="component" value="Chromosome 1D"/>
</dbReference>
<evidence type="ECO:0000313" key="1">
    <source>
        <dbReference type="EnsemblPlants" id="AET1Gv20726900.13"/>
    </source>
</evidence>
<protein>
    <submittedName>
        <fullName evidence="1">Uncharacterized protein</fullName>
    </submittedName>
</protein>
<dbReference type="Gramene" id="AET1Gv20726900.13">
    <property type="protein sequence ID" value="AET1Gv20726900.13"/>
    <property type="gene ID" value="AET1Gv20726900"/>
</dbReference>
<reference evidence="1" key="3">
    <citation type="journal article" date="2017" name="Nature">
        <title>Genome sequence of the progenitor of the wheat D genome Aegilops tauschii.</title>
        <authorList>
            <person name="Luo M.C."/>
            <person name="Gu Y.Q."/>
            <person name="Puiu D."/>
            <person name="Wang H."/>
            <person name="Twardziok S.O."/>
            <person name="Deal K.R."/>
            <person name="Huo N."/>
            <person name="Zhu T."/>
            <person name="Wang L."/>
            <person name="Wang Y."/>
            <person name="McGuire P.E."/>
            <person name="Liu S."/>
            <person name="Long H."/>
            <person name="Ramasamy R.K."/>
            <person name="Rodriguez J.C."/>
            <person name="Van S.L."/>
            <person name="Yuan L."/>
            <person name="Wang Z."/>
            <person name="Xia Z."/>
            <person name="Xiao L."/>
            <person name="Anderson O.D."/>
            <person name="Ouyang S."/>
            <person name="Liang Y."/>
            <person name="Zimin A.V."/>
            <person name="Pertea G."/>
            <person name="Qi P."/>
            <person name="Bennetzen J.L."/>
            <person name="Dai X."/>
            <person name="Dawson M.W."/>
            <person name="Muller H.G."/>
            <person name="Kugler K."/>
            <person name="Rivarola-Duarte L."/>
            <person name="Spannagl M."/>
            <person name="Mayer K.F.X."/>
            <person name="Lu F.H."/>
            <person name="Bevan M.W."/>
            <person name="Leroy P."/>
            <person name="Li P."/>
            <person name="You F.M."/>
            <person name="Sun Q."/>
            <person name="Liu Z."/>
            <person name="Lyons E."/>
            <person name="Wicker T."/>
            <person name="Salzberg S.L."/>
            <person name="Devos K.M."/>
            <person name="Dvorak J."/>
        </authorList>
    </citation>
    <scope>NUCLEOTIDE SEQUENCE [LARGE SCALE GENOMIC DNA]</scope>
    <source>
        <strain evidence="1">cv. AL8/78</strain>
    </source>
</reference>
<keyword evidence="2" id="KW-1185">Reference proteome</keyword>
<evidence type="ECO:0000313" key="2">
    <source>
        <dbReference type="Proteomes" id="UP000015105"/>
    </source>
</evidence>
<reference evidence="1" key="4">
    <citation type="submission" date="2019-03" db="UniProtKB">
        <authorList>
            <consortium name="EnsemblPlants"/>
        </authorList>
    </citation>
    <scope>IDENTIFICATION</scope>
</reference>
<reference evidence="1" key="5">
    <citation type="journal article" date="2021" name="G3 (Bethesda)">
        <title>Aegilops tauschii genome assembly Aet v5.0 features greater sequence contiguity and improved annotation.</title>
        <authorList>
            <person name="Wang L."/>
            <person name="Zhu T."/>
            <person name="Rodriguez J.C."/>
            <person name="Deal K.R."/>
            <person name="Dubcovsky J."/>
            <person name="McGuire P.E."/>
            <person name="Lux T."/>
            <person name="Spannagl M."/>
            <person name="Mayer K.F.X."/>
            <person name="Baldrich P."/>
            <person name="Meyers B.C."/>
            <person name="Huo N."/>
            <person name="Gu Y.Q."/>
            <person name="Zhou H."/>
            <person name="Devos K.M."/>
            <person name="Bennetzen J.L."/>
            <person name="Unver T."/>
            <person name="Budak H."/>
            <person name="Gulick P.J."/>
            <person name="Galiba G."/>
            <person name="Kalapos B."/>
            <person name="Nelson D.R."/>
            <person name="Li P."/>
            <person name="You F.M."/>
            <person name="Luo M.C."/>
            <person name="Dvorak J."/>
        </authorList>
    </citation>
    <scope>NUCLEOTIDE SEQUENCE [LARGE SCALE GENOMIC DNA]</scope>
    <source>
        <strain evidence="1">cv. AL8/78</strain>
    </source>
</reference>